<dbReference type="PANTHER" id="PTHR43690:SF18">
    <property type="entry name" value="INSULIN-DEGRADING ENZYME-RELATED"/>
    <property type="match status" value="1"/>
</dbReference>
<reference evidence="9 10" key="1">
    <citation type="journal article" date="2018" name="Cell">
        <title>The Chara Genome: Secondary Complexity and Implications for Plant Terrestrialization.</title>
        <authorList>
            <person name="Nishiyama T."/>
            <person name="Sakayama H."/>
            <person name="Vries J.D."/>
            <person name="Buschmann H."/>
            <person name="Saint-Marcoux D."/>
            <person name="Ullrich K.K."/>
            <person name="Haas F.B."/>
            <person name="Vanderstraeten L."/>
            <person name="Becker D."/>
            <person name="Lang D."/>
            <person name="Vosolsobe S."/>
            <person name="Rombauts S."/>
            <person name="Wilhelmsson P.K.I."/>
            <person name="Janitza P."/>
            <person name="Kern R."/>
            <person name="Heyl A."/>
            <person name="Rumpler F."/>
            <person name="Villalobos L.I.A.C."/>
            <person name="Clay J.M."/>
            <person name="Skokan R."/>
            <person name="Toyoda A."/>
            <person name="Suzuki Y."/>
            <person name="Kagoshima H."/>
            <person name="Schijlen E."/>
            <person name="Tajeshwar N."/>
            <person name="Catarino B."/>
            <person name="Hetherington A.J."/>
            <person name="Saltykova A."/>
            <person name="Bonnot C."/>
            <person name="Breuninger H."/>
            <person name="Symeonidi A."/>
            <person name="Radhakrishnan G.V."/>
            <person name="Van Nieuwerburgh F."/>
            <person name="Deforce D."/>
            <person name="Chang C."/>
            <person name="Karol K.G."/>
            <person name="Hedrich R."/>
            <person name="Ulvskov P."/>
            <person name="Glockner G."/>
            <person name="Delwiche C.F."/>
            <person name="Petrasek J."/>
            <person name="Van de Peer Y."/>
            <person name="Friml J."/>
            <person name="Beilby M."/>
            <person name="Dolan L."/>
            <person name="Kohara Y."/>
            <person name="Sugano S."/>
            <person name="Fujiyama A."/>
            <person name="Delaux P.-M."/>
            <person name="Quint M."/>
            <person name="TheiBen G."/>
            <person name="Hagemann M."/>
            <person name="Harholt J."/>
            <person name="Dunand C."/>
            <person name="Zachgo S."/>
            <person name="Langdale J."/>
            <person name="Maumus F."/>
            <person name="Straeten D.V.D."/>
            <person name="Gould S.B."/>
            <person name="Rensing S.A."/>
        </authorList>
    </citation>
    <scope>NUCLEOTIDE SEQUENCE [LARGE SCALE GENOMIC DNA]</scope>
    <source>
        <strain evidence="9 10">S276</strain>
    </source>
</reference>
<dbReference type="OrthoDB" id="952271at2759"/>
<evidence type="ECO:0000256" key="4">
    <source>
        <dbReference type="ARBA" id="ARBA00022801"/>
    </source>
</evidence>
<feature type="compositionally biased region" description="Basic and acidic residues" evidence="7">
    <location>
        <begin position="289"/>
        <end position="298"/>
    </location>
</feature>
<evidence type="ECO:0000259" key="8">
    <source>
        <dbReference type="Pfam" id="PF00675"/>
    </source>
</evidence>
<feature type="compositionally biased region" description="Basic and acidic residues" evidence="7">
    <location>
        <begin position="247"/>
        <end position="265"/>
    </location>
</feature>
<dbReference type="PROSITE" id="PS00143">
    <property type="entry name" value="INSULINASE"/>
    <property type="match status" value="1"/>
</dbReference>
<feature type="domain" description="Peptidase M16 N-terminal" evidence="8">
    <location>
        <begin position="301"/>
        <end position="405"/>
    </location>
</feature>
<keyword evidence="5" id="KW-0862">Zinc</keyword>
<dbReference type="GO" id="GO:0004222">
    <property type="term" value="F:metalloendopeptidase activity"/>
    <property type="evidence" value="ECO:0007669"/>
    <property type="project" value="InterPro"/>
</dbReference>
<evidence type="ECO:0000256" key="3">
    <source>
        <dbReference type="ARBA" id="ARBA00022723"/>
    </source>
</evidence>
<dbReference type="InterPro" id="IPR011249">
    <property type="entry name" value="Metalloenz_LuxS/M16"/>
</dbReference>
<dbReference type="GO" id="GO:0046872">
    <property type="term" value="F:metal ion binding"/>
    <property type="evidence" value="ECO:0007669"/>
    <property type="project" value="UniProtKB-KW"/>
</dbReference>
<dbReference type="Gene3D" id="3.30.830.10">
    <property type="entry name" value="Metalloenzyme, LuxS/M16 peptidase-like"/>
    <property type="match status" value="2"/>
</dbReference>
<evidence type="ECO:0000313" key="9">
    <source>
        <dbReference type="EMBL" id="GBG89768.1"/>
    </source>
</evidence>
<dbReference type="GO" id="GO:0006508">
    <property type="term" value="P:proteolysis"/>
    <property type="evidence" value="ECO:0007669"/>
    <property type="project" value="UniProtKB-KW"/>
</dbReference>
<evidence type="ECO:0000256" key="2">
    <source>
        <dbReference type="ARBA" id="ARBA00022670"/>
    </source>
</evidence>
<feature type="compositionally biased region" description="Basic and acidic residues" evidence="7">
    <location>
        <begin position="175"/>
        <end position="195"/>
    </location>
</feature>
<protein>
    <recommendedName>
        <fullName evidence="8">Peptidase M16 N-terminal domain-containing protein</fullName>
    </recommendedName>
</protein>
<organism evidence="9 10">
    <name type="scientific">Chara braunii</name>
    <name type="common">Braun's stonewort</name>
    <dbReference type="NCBI Taxonomy" id="69332"/>
    <lineage>
        <taxon>Eukaryota</taxon>
        <taxon>Viridiplantae</taxon>
        <taxon>Streptophyta</taxon>
        <taxon>Charophyceae</taxon>
        <taxon>Charales</taxon>
        <taxon>Characeae</taxon>
        <taxon>Chara</taxon>
    </lineage>
</organism>
<feature type="region of interest" description="Disordered" evidence="7">
    <location>
        <begin position="175"/>
        <end position="201"/>
    </location>
</feature>
<feature type="region of interest" description="Disordered" evidence="7">
    <location>
        <begin position="216"/>
        <end position="298"/>
    </location>
</feature>
<sequence length="418" mass="46205">MGMELEFNEEVFKWDNGLLKSVADHRQYRCITLPNGLKALLIHDPEIQVDNSHKDDDDDDDKDNSDANGDEEINRVQGKEEKGGKSSALNGDKKSHVTPRKRWRTSTNAITALRRMRGMAAETERGKAQKDASPSSEEAKDKSNANPLRRWRTSTATITAIRRLEELVAQTERMRAKTAHIHDSSERTQSADKEGAAVTGGVKGTKAVPVAEVAAPAAVPDSSSKDMVAECSALDDDSPSGTVESKMPSKELRSTQETEKEKIGEADETTVPECEAEGDESSVNDEVEENGKEKEDEPGFTKDAAVAICIKIGSIYDPEDSYGLAHFLEHMLFMGSEKFPEEDEYDSFLSEHGGGSNACTAMDYTCYYFVVDQDHLRPALERFSQFFVSPLLRQDAIEREVLAVESGAMLIFSVSFQF</sequence>
<dbReference type="Gramene" id="GBG89768">
    <property type="protein sequence ID" value="GBG89768"/>
    <property type="gene ID" value="CBR_g49621"/>
</dbReference>
<accession>A0A388M5A6</accession>
<evidence type="ECO:0000256" key="7">
    <source>
        <dbReference type="SAM" id="MobiDB-lite"/>
    </source>
</evidence>
<dbReference type="PANTHER" id="PTHR43690">
    <property type="entry name" value="NARDILYSIN"/>
    <property type="match status" value="1"/>
</dbReference>
<evidence type="ECO:0000256" key="6">
    <source>
        <dbReference type="ARBA" id="ARBA00023049"/>
    </source>
</evidence>
<feature type="compositionally biased region" description="Acidic residues" evidence="7">
    <location>
        <begin position="266"/>
        <end position="288"/>
    </location>
</feature>
<dbReference type="Pfam" id="PF00675">
    <property type="entry name" value="Peptidase_M16"/>
    <property type="match status" value="1"/>
</dbReference>
<dbReference type="AlphaFoldDB" id="A0A388M5A6"/>
<dbReference type="SUPFAM" id="SSF63411">
    <property type="entry name" value="LuxS/MPP-like metallohydrolase"/>
    <property type="match status" value="1"/>
</dbReference>
<feature type="compositionally biased region" description="Acidic residues" evidence="7">
    <location>
        <begin position="56"/>
        <end position="71"/>
    </location>
</feature>
<name>A0A388M5A6_CHABU</name>
<gene>
    <name evidence="9" type="ORF">CBR_g49621</name>
</gene>
<evidence type="ECO:0000313" key="10">
    <source>
        <dbReference type="Proteomes" id="UP000265515"/>
    </source>
</evidence>
<dbReference type="EMBL" id="BFEA01000761">
    <property type="protein sequence ID" value="GBG89768.1"/>
    <property type="molecule type" value="Genomic_DNA"/>
</dbReference>
<dbReference type="STRING" id="69332.A0A388M5A6"/>
<keyword evidence="3" id="KW-0479">Metal-binding</keyword>
<evidence type="ECO:0000256" key="5">
    <source>
        <dbReference type="ARBA" id="ARBA00022833"/>
    </source>
</evidence>
<comment type="similarity">
    <text evidence="1">Belongs to the peptidase M16 family.</text>
</comment>
<feature type="region of interest" description="Disordered" evidence="7">
    <location>
        <begin position="48"/>
        <end position="154"/>
    </location>
</feature>
<dbReference type="Proteomes" id="UP000265515">
    <property type="component" value="Unassembled WGS sequence"/>
</dbReference>
<dbReference type="InterPro" id="IPR011765">
    <property type="entry name" value="Pept_M16_N"/>
</dbReference>
<feature type="compositionally biased region" description="Basic and acidic residues" evidence="7">
    <location>
        <begin position="72"/>
        <end position="84"/>
    </location>
</feature>
<keyword evidence="6" id="KW-0482">Metalloprotease</keyword>
<dbReference type="InterPro" id="IPR050626">
    <property type="entry name" value="Peptidase_M16"/>
</dbReference>
<evidence type="ECO:0000256" key="1">
    <source>
        <dbReference type="ARBA" id="ARBA00007261"/>
    </source>
</evidence>
<keyword evidence="2" id="KW-0645">Protease</keyword>
<keyword evidence="10" id="KW-1185">Reference proteome</keyword>
<comment type="caution">
    <text evidence="9">The sequence shown here is derived from an EMBL/GenBank/DDBJ whole genome shotgun (WGS) entry which is preliminary data.</text>
</comment>
<keyword evidence="4" id="KW-0378">Hydrolase</keyword>
<proteinExistence type="inferred from homology"/>
<dbReference type="InterPro" id="IPR001431">
    <property type="entry name" value="Pept_M16_Zn_BS"/>
</dbReference>